<dbReference type="PANTHER" id="PTHR30408:SF12">
    <property type="entry name" value="TYPE I RESTRICTION ENZYME MJAVIII SPECIFICITY SUBUNIT"/>
    <property type="match status" value="1"/>
</dbReference>
<dbReference type="Proteomes" id="UP001197114">
    <property type="component" value="Unassembled WGS sequence"/>
</dbReference>
<evidence type="ECO:0000313" key="6">
    <source>
        <dbReference type="EMBL" id="MBW5423437.1"/>
    </source>
</evidence>
<dbReference type="SUPFAM" id="SSF116734">
    <property type="entry name" value="DNA methylase specificity domain"/>
    <property type="match status" value="2"/>
</dbReference>
<comment type="caution">
    <text evidence="6">The sequence shown here is derived from an EMBL/GenBank/DDBJ whole genome shotgun (WGS) entry which is preliminary data.</text>
</comment>
<dbReference type="Pfam" id="PF01420">
    <property type="entry name" value="Methylase_S"/>
    <property type="match status" value="1"/>
</dbReference>
<evidence type="ECO:0000256" key="1">
    <source>
        <dbReference type="ARBA" id="ARBA00010923"/>
    </source>
</evidence>
<feature type="coiled-coil region" evidence="4">
    <location>
        <begin position="375"/>
        <end position="402"/>
    </location>
</feature>
<accession>A0ABS6YPS7</accession>
<keyword evidence="7" id="KW-1185">Reference proteome</keyword>
<evidence type="ECO:0000256" key="4">
    <source>
        <dbReference type="SAM" id="Coils"/>
    </source>
</evidence>
<dbReference type="CDD" id="cd17524">
    <property type="entry name" value="RMtype1_S_EcoUTORF5051P-TRD2-CR2_like"/>
    <property type="match status" value="1"/>
</dbReference>
<sequence>MRSDAWKPLRLREVLGDVFAGAWGDSPSDTRVANIRVLRATNIDSEGRVSYSNAAFRILGAREIERKRLIAGDLLLEASGGGPGTPVGRVALHDGGCDGQNYACSNFFRVLRPNQKLVDAGYLRHVLVSLYRSPAIWRYQQQTTGLVNLKLNDYLEHPLLVPPLGEQRRIVDVVRGYADAERGIEALIAKLRSVRQGALLASLEAVARTEPPPGWVRLPLKDVVPAAEYGISEALDRDAGGVPVLRMNNIQGGRVQVGELRYCPVAVPERLYLRQGDVLFNRTNSIDHIGKAALWRDELPGATFASYLVRLNPDVRRVLPEYLVEWLMHPVIRQRVRAISTVAVQQVNVNPSRLRNMEIDLPESLDEQREIIATLEACDAQIARESQELDKLRKLKQGLVDDLLSGRVKVMGP</sequence>
<name>A0ABS6YPS7_9ACTN</name>
<evidence type="ECO:0000256" key="3">
    <source>
        <dbReference type="ARBA" id="ARBA00023125"/>
    </source>
</evidence>
<comment type="similarity">
    <text evidence="1">Belongs to the type-I restriction system S methylase family.</text>
</comment>
<keyword evidence="3" id="KW-0238">DNA-binding</keyword>
<evidence type="ECO:0000259" key="5">
    <source>
        <dbReference type="Pfam" id="PF01420"/>
    </source>
</evidence>
<keyword evidence="4" id="KW-0175">Coiled coil</keyword>
<feature type="domain" description="Type I restriction modification DNA specificity" evidence="5">
    <location>
        <begin position="214"/>
        <end position="392"/>
    </location>
</feature>
<organism evidence="6 7">
    <name type="scientific">Streptomyces anatolicus</name>
    <dbReference type="NCBI Taxonomy" id="2675858"/>
    <lineage>
        <taxon>Bacteria</taxon>
        <taxon>Bacillati</taxon>
        <taxon>Actinomycetota</taxon>
        <taxon>Actinomycetes</taxon>
        <taxon>Kitasatosporales</taxon>
        <taxon>Streptomycetaceae</taxon>
        <taxon>Streptomyces</taxon>
    </lineage>
</organism>
<reference evidence="6 7" key="1">
    <citation type="submission" date="2019-11" db="EMBL/GenBank/DDBJ databases">
        <authorList>
            <person name="Ay H."/>
        </authorList>
    </citation>
    <scope>NUCLEOTIDE SEQUENCE [LARGE SCALE GENOMIC DNA]</scope>
    <source>
        <strain evidence="6 7">BG9H</strain>
    </source>
</reference>
<dbReference type="InterPro" id="IPR044946">
    <property type="entry name" value="Restrct_endonuc_typeI_TRD_sf"/>
</dbReference>
<keyword evidence="2" id="KW-0680">Restriction system</keyword>
<evidence type="ECO:0000313" key="7">
    <source>
        <dbReference type="Proteomes" id="UP001197114"/>
    </source>
</evidence>
<dbReference type="Gene3D" id="3.90.220.20">
    <property type="entry name" value="DNA methylase specificity domains"/>
    <property type="match status" value="2"/>
</dbReference>
<dbReference type="InterPro" id="IPR052021">
    <property type="entry name" value="Type-I_RS_S_subunit"/>
</dbReference>
<gene>
    <name evidence="6" type="ORF">GKQ77_18005</name>
</gene>
<dbReference type="PANTHER" id="PTHR30408">
    <property type="entry name" value="TYPE-1 RESTRICTION ENZYME ECOKI SPECIFICITY PROTEIN"/>
    <property type="match status" value="1"/>
</dbReference>
<dbReference type="EMBL" id="WMBF01000188">
    <property type="protein sequence ID" value="MBW5423437.1"/>
    <property type="molecule type" value="Genomic_DNA"/>
</dbReference>
<dbReference type="InterPro" id="IPR000055">
    <property type="entry name" value="Restrct_endonuc_typeI_TRD"/>
</dbReference>
<evidence type="ECO:0000256" key="2">
    <source>
        <dbReference type="ARBA" id="ARBA00022747"/>
    </source>
</evidence>
<proteinExistence type="inferred from homology"/>
<protein>
    <recommendedName>
        <fullName evidence="5">Type I restriction modification DNA specificity domain-containing protein</fullName>
    </recommendedName>
</protein>